<sequence>MVFTFMHAFETFVLLFGHELGISIVELLLVETFARCHERYENKAKICEKAEFTRGK</sequence>
<dbReference type="EMBL" id="LT907782">
    <property type="protein sequence ID" value="SNX60759.1"/>
    <property type="molecule type" value="Genomic_DNA"/>
</dbReference>
<name>A0A285BZX1_9PROT</name>
<accession>A0A285BZX1</accession>
<evidence type="ECO:0000313" key="2">
    <source>
        <dbReference type="Proteomes" id="UP000242498"/>
    </source>
</evidence>
<proteinExistence type="predicted"/>
<protein>
    <submittedName>
        <fullName evidence="1">Uncharacterized protein</fullName>
    </submittedName>
</protein>
<evidence type="ECO:0000313" key="1">
    <source>
        <dbReference type="EMBL" id="SNX60759.1"/>
    </source>
</evidence>
<dbReference type="AlphaFoldDB" id="A0A285BZX1"/>
<reference evidence="1 2" key="1">
    <citation type="submission" date="2017-08" db="EMBL/GenBank/DDBJ databases">
        <authorList>
            <person name="de Groot N.N."/>
        </authorList>
    </citation>
    <scope>NUCLEOTIDE SEQUENCE [LARGE SCALE GENOMIC DNA]</scope>
    <source>
        <strain evidence="1 2">Nm15</strain>
    </source>
</reference>
<gene>
    <name evidence="1" type="ORF">SAMN06296273_2229</name>
</gene>
<organism evidence="1 2">
    <name type="scientific">Nitrosomonas ureae</name>
    <dbReference type="NCBI Taxonomy" id="44577"/>
    <lineage>
        <taxon>Bacteria</taxon>
        <taxon>Pseudomonadati</taxon>
        <taxon>Pseudomonadota</taxon>
        <taxon>Betaproteobacteria</taxon>
        <taxon>Nitrosomonadales</taxon>
        <taxon>Nitrosomonadaceae</taxon>
        <taxon>Nitrosomonas</taxon>
    </lineage>
</organism>
<dbReference type="Proteomes" id="UP000242498">
    <property type="component" value="Chromosome I"/>
</dbReference>